<comment type="caution">
    <text evidence="2">The sequence shown here is derived from an EMBL/GenBank/DDBJ whole genome shotgun (WGS) entry which is preliminary data.</text>
</comment>
<feature type="compositionally biased region" description="Basic and acidic residues" evidence="1">
    <location>
        <begin position="19"/>
        <end position="29"/>
    </location>
</feature>
<sequence length="75" mass="8167">MRASHAGATGGSLHHRRLRDVVQARGRRDAVKRSGSIEIMRIAPHRIGARMNSASCAERAARRRRLSRPGGATAN</sequence>
<organism evidence="2 3">
    <name type="scientific">Burkholderia territorii</name>
    <dbReference type="NCBI Taxonomy" id="1503055"/>
    <lineage>
        <taxon>Bacteria</taxon>
        <taxon>Pseudomonadati</taxon>
        <taxon>Pseudomonadota</taxon>
        <taxon>Betaproteobacteria</taxon>
        <taxon>Burkholderiales</taxon>
        <taxon>Burkholderiaceae</taxon>
        <taxon>Burkholderia</taxon>
        <taxon>Burkholderia cepacia complex</taxon>
    </lineage>
</organism>
<dbReference type="AlphaFoldDB" id="A0A108F704"/>
<dbReference type="Proteomes" id="UP000068016">
    <property type="component" value="Unassembled WGS sequence"/>
</dbReference>
<gene>
    <name evidence="2" type="ORF">WT83_02050</name>
</gene>
<evidence type="ECO:0000313" key="3">
    <source>
        <dbReference type="Proteomes" id="UP000068016"/>
    </source>
</evidence>
<protein>
    <submittedName>
        <fullName evidence="2">Uncharacterized protein</fullName>
    </submittedName>
</protein>
<name>A0A108F704_9BURK</name>
<dbReference type="EMBL" id="LPLZ01000006">
    <property type="protein sequence ID" value="KWN24187.1"/>
    <property type="molecule type" value="Genomic_DNA"/>
</dbReference>
<evidence type="ECO:0000313" key="2">
    <source>
        <dbReference type="EMBL" id="KWN24187.1"/>
    </source>
</evidence>
<accession>A0A108F704</accession>
<feature type="region of interest" description="Disordered" evidence="1">
    <location>
        <begin position="50"/>
        <end position="75"/>
    </location>
</feature>
<evidence type="ECO:0000256" key="1">
    <source>
        <dbReference type="SAM" id="MobiDB-lite"/>
    </source>
</evidence>
<reference evidence="2 3" key="1">
    <citation type="submission" date="2015-11" db="EMBL/GenBank/DDBJ databases">
        <title>Expanding the genomic diversity of Burkholderia species for the development of highly accurate diagnostics.</title>
        <authorList>
            <person name="Sahl J."/>
            <person name="Keim P."/>
            <person name="Wagner D."/>
        </authorList>
    </citation>
    <scope>NUCLEOTIDE SEQUENCE [LARGE SCALE GENOMIC DNA]</scope>
    <source>
        <strain evidence="2 3">MSMB793WGS</strain>
    </source>
</reference>
<feature type="region of interest" description="Disordered" evidence="1">
    <location>
        <begin position="1"/>
        <end position="29"/>
    </location>
</feature>
<proteinExistence type="predicted"/>